<dbReference type="Proteomes" id="UP000712600">
    <property type="component" value="Unassembled WGS sequence"/>
</dbReference>
<evidence type="ECO:0000313" key="1">
    <source>
        <dbReference type="EMBL" id="KAF3484796.1"/>
    </source>
</evidence>
<comment type="caution">
    <text evidence="1">The sequence shown here is derived from an EMBL/GenBank/DDBJ whole genome shotgun (WGS) entry which is preliminary data.</text>
</comment>
<sequence length="74" mass="8530">MNGVVSDTVFGLLEDHIFISYNVGFFYVRESSQNFYHEIKRHPLWRFVALAYVNVSLSSSYYLGSPHHSSCLPV</sequence>
<name>A0A8S9MND0_BRACR</name>
<dbReference type="EMBL" id="QGKX02002183">
    <property type="protein sequence ID" value="KAF3484796.1"/>
    <property type="molecule type" value="Genomic_DNA"/>
</dbReference>
<gene>
    <name evidence="1" type="ORF">F2Q69_00057072</name>
</gene>
<protein>
    <submittedName>
        <fullName evidence="1">Uncharacterized protein</fullName>
    </submittedName>
</protein>
<dbReference type="AlphaFoldDB" id="A0A8S9MND0"/>
<organism evidence="1 2">
    <name type="scientific">Brassica cretica</name>
    <name type="common">Mustard</name>
    <dbReference type="NCBI Taxonomy" id="69181"/>
    <lineage>
        <taxon>Eukaryota</taxon>
        <taxon>Viridiplantae</taxon>
        <taxon>Streptophyta</taxon>
        <taxon>Embryophyta</taxon>
        <taxon>Tracheophyta</taxon>
        <taxon>Spermatophyta</taxon>
        <taxon>Magnoliopsida</taxon>
        <taxon>eudicotyledons</taxon>
        <taxon>Gunneridae</taxon>
        <taxon>Pentapetalae</taxon>
        <taxon>rosids</taxon>
        <taxon>malvids</taxon>
        <taxon>Brassicales</taxon>
        <taxon>Brassicaceae</taxon>
        <taxon>Brassiceae</taxon>
        <taxon>Brassica</taxon>
    </lineage>
</organism>
<proteinExistence type="predicted"/>
<evidence type="ECO:0000313" key="2">
    <source>
        <dbReference type="Proteomes" id="UP000712600"/>
    </source>
</evidence>
<reference evidence="1" key="1">
    <citation type="submission" date="2019-12" db="EMBL/GenBank/DDBJ databases">
        <title>Genome sequencing and annotation of Brassica cretica.</title>
        <authorList>
            <person name="Studholme D.J."/>
            <person name="Sarris P."/>
        </authorList>
    </citation>
    <scope>NUCLEOTIDE SEQUENCE</scope>
    <source>
        <strain evidence="1">PFS-109/04</strain>
        <tissue evidence="1">Leaf</tissue>
    </source>
</reference>
<accession>A0A8S9MND0</accession>